<evidence type="ECO:0000313" key="2">
    <source>
        <dbReference type="EMBL" id="PGH09333.1"/>
    </source>
</evidence>
<dbReference type="Proteomes" id="UP000224080">
    <property type="component" value="Unassembled WGS sequence"/>
</dbReference>
<organism evidence="2 3">
    <name type="scientific">Blastomyces parvus</name>
    <dbReference type="NCBI Taxonomy" id="2060905"/>
    <lineage>
        <taxon>Eukaryota</taxon>
        <taxon>Fungi</taxon>
        <taxon>Dikarya</taxon>
        <taxon>Ascomycota</taxon>
        <taxon>Pezizomycotina</taxon>
        <taxon>Eurotiomycetes</taxon>
        <taxon>Eurotiomycetidae</taxon>
        <taxon>Onygenales</taxon>
        <taxon>Ajellomycetaceae</taxon>
        <taxon>Blastomyces</taxon>
    </lineage>
</organism>
<evidence type="ECO:0000313" key="3">
    <source>
        <dbReference type="Proteomes" id="UP000224080"/>
    </source>
</evidence>
<comment type="caution">
    <text evidence="2">The sequence shown here is derived from an EMBL/GenBank/DDBJ whole genome shotgun (WGS) entry which is preliminary data.</text>
</comment>
<reference evidence="2 3" key="1">
    <citation type="submission" date="2017-10" db="EMBL/GenBank/DDBJ databases">
        <title>Comparative genomics in systemic dimorphic fungi from Ajellomycetaceae.</title>
        <authorList>
            <person name="Munoz J.F."/>
            <person name="Mcewen J.G."/>
            <person name="Clay O.K."/>
            <person name="Cuomo C.A."/>
        </authorList>
    </citation>
    <scope>NUCLEOTIDE SEQUENCE [LARGE SCALE GENOMIC DNA]</scope>
    <source>
        <strain evidence="2 3">UAMH130</strain>
    </source>
</reference>
<gene>
    <name evidence="2" type="ORF">GX51_00776</name>
</gene>
<name>A0A2B7XKM4_9EURO</name>
<dbReference type="AlphaFoldDB" id="A0A2B7XKM4"/>
<keyword evidence="3" id="KW-1185">Reference proteome</keyword>
<proteinExistence type="predicted"/>
<evidence type="ECO:0000256" key="1">
    <source>
        <dbReference type="SAM" id="MobiDB-lite"/>
    </source>
</evidence>
<sequence length="105" mass="11974">MPSSYHARQHQSSRVHPYSDKDTTLQPCLRSGVAQIAPLEMGFLRISSPPAGCLLGQKSSITIELMILKGRTQEDSQQHVDKFDFLREFAWNKRRVYRNSILALS</sequence>
<accession>A0A2B7XKM4</accession>
<protein>
    <submittedName>
        <fullName evidence="2">Uncharacterized protein</fullName>
    </submittedName>
</protein>
<feature type="region of interest" description="Disordered" evidence="1">
    <location>
        <begin position="1"/>
        <end position="22"/>
    </location>
</feature>
<dbReference type="EMBL" id="PDNC01000005">
    <property type="protein sequence ID" value="PGH09333.1"/>
    <property type="molecule type" value="Genomic_DNA"/>
</dbReference>